<name>A0A330M5U8_9GAMM</name>
<dbReference type="EMBL" id="LS483452">
    <property type="protein sequence ID" value="SQH77508.1"/>
    <property type="molecule type" value="Genomic_DNA"/>
</dbReference>
<organism evidence="1 2">
    <name type="scientific">Shewanella benthica</name>
    <dbReference type="NCBI Taxonomy" id="43661"/>
    <lineage>
        <taxon>Bacteria</taxon>
        <taxon>Pseudomonadati</taxon>
        <taxon>Pseudomonadota</taxon>
        <taxon>Gammaproteobacteria</taxon>
        <taxon>Alteromonadales</taxon>
        <taxon>Shewanellaceae</taxon>
        <taxon>Shewanella</taxon>
    </lineage>
</organism>
<reference evidence="2" key="1">
    <citation type="submission" date="2018-06" db="EMBL/GenBank/DDBJ databases">
        <authorList>
            <person name="Cea G.-C."/>
            <person name="William W."/>
        </authorList>
    </citation>
    <scope>NUCLEOTIDE SEQUENCE [LARGE SCALE GENOMIC DNA]</scope>
    <source>
        <strain evidence="2">DB21MT-2</strain>
    </source>
</reference>
<protein>
    <submittedName>
        <fullName evidence="1">Uncharacterized protein</fullName>
    </submittedName>
</protein>
<dbReference type="AlphaFoldDB" id="A0A330M5U8"/>
<evidence type="ECO:0000313" key="2">
    <source>
        <dbReference type="Proteomes" id="UP000250123"/>
    </source>
</evidence>
<proteinExistence type="predicted"/>
<accession>A0A330M5U8</accession>
<sequence length="57" mass="6121">MAAGRSVSEAFHSRTTSYRQDLVRSVAACGVHVAAGHSVSEAFHRRDSGLKPLLQVI</sequence>
<evidence type="ECO:0000313" key="1">
    <source>
        <dbReference type="EMBL" id="SQH77508.1"/>
    </source>
</evidence>
<dbReference type="KEGG" id="sbk:SHEWBE_3545"/>
<gene>
    <name evidence="1" type="ORF">SHEWBE_3545</name>
</gene>
<dbReference type="Proteomes" id="UP000250123">
    <property type="component" value="Chromosome SHEWBE"/>
</dbReference>